<feature type="transmembrane region" description="Helical" evidence="1">
    <location>
        <begin position="162"/>
        <end position="182"/>
    </location>
</feature>
<dbReference type="EMBL" id="MU155176">
    <property type="protein sequence ID" value="KAF9481593.1"/>
    <property type="molecule type" value="Genomic_DNA"/>
</dbReference>
<keyword evidence="1" id="KW-0812">Transmembrane</keyword>
<reference evidence="2" key="1">
    <citation type="submission" date="2020-11" db="EMBL/GenBank/DDBJ databases">
        <authorList>
            <consortium name="DOE Joint Genome Institute"/>
            <person name="Ahrendt S."/>
            <person name="Riley R."/>
            <person name="Andreopoulos W."/>
            <person name="Labutti K."/>
            <person name="Pangilinan J."/>
            <person name="Ruiz-Duenas F.J."/>
            <person name="Barrasa J.M."/>
            <person name="Sanchez-Garcia M."/>
            <person name="Camarero S."/>
            <person name="Miyauchi S."/>
            <person name="Serrano A."/>
            <person name="Linde D."/>
            <person name="Babiker R."/>
            <person name="Drula E."/>
            <person name="Ayuso-Fernandez I."/>
            <person name="Pacheco R."/>
            <person name="Padilla G."/>
            <person name="Ferreira P."/>
            <person name="Barriuso J."/>
            <person name="Kellner H."/>
            <person name="Castanera R."/>
            <person name="Alfaro M."/>
            <person name="Ramirez L."/>
            <person name="Pisabarro A.G."/>
            <person name="Kuo A."/>
            <person name="Tritt A."/>
            <person name="Lipzen A."/>
            <person name="He G."/>
            <person name="Yan M."/>
            <person name="Ng V."/>
            <person name="Cullen D."/>
            <person name="Martin F."/>
            <person name="Rosso M.-N."/>
            <person name="Henrissat B."/>
            <person name="Hibbett D."/>
            <person name="Martinez A.T."/>
            <person name="Grigoriev I.V."/>
        </authorList>
    </citation>
    <scope>NUCLEOTIDE SEQUENCE</scope>
    <source>
        <strain evidence="2">CIRM-BRFM 674</strain>
    </source>
</reference>
<accession>A0A9P5Z553</accession>
<feature type="transmembrane region" description="Helical" evidence="1">
    <location>
        <begin position="114"/>
        <end position="132"/>
    </location>
</feature>
<sequence>MYLVQSHVRTYKVKLAHLSHKTAKFARPAIVGTFVVPLHTRSLRRQNMNTSTHLSPSYGGWPRWPTPLSSQINPWLWLSLALSISVPTTCAIHQLSHPPAKDTIKIPFGSGQSLIVALGVITALYNTFLLFLSRKEHRLTTSEEGMEDIEDVAQTAHMRSTLSLLIVAVCQSFLATLFLYVGVRLIFLLRAPVQHTSMSHPLLAYGDFGFVLGQMLMMGYVIFHCVHHEAKIETYLAMQEFRDQGEGVMLRSR</sequence>
<keyword evidence="1" id="KW-0472">Membrane</keyword>
<dbReference type="Proteomes" id="UP000807469">
    <property type="component" value="Unassembled WGS sequence"/>
</dbReference>
<dbReference type="OrthoDB" id="3033694at2759"/>
<protein>
    <submittedName>
        <fullName evidence="2">Uncharacterized protein</fullName>
    </submittedName>
</protein>
<organism evidence="2 3">
    <name type="scientific">Pholiota conissans</name>
    <dbReference type="NCBI Taxonomy" id="109636"/>
    <lineage>
        <taxon>Eukaryota</taxon>
        <taxon>Fungi</taxon>
        <taxon>Dikarya</taxon>
        <taxon>Basidiomycota</taxon>
        <taxon>Agaricomycotina</taxon>
        <taxon>Agaricomycetes</taxon>
        <taxon>Agaricomycetidae</taxon>
        <taxon>Agaricales</taxon>
        <taxon>Agaricineae</taxon>
        <taxon>Strophariaceae</taxon>
        <taxon>Pholiota</taxon>
    </lineage>
</organism>
<comment type="caution">
    <text evidence="2">The sequence shown here is derived from an EMBL/GenBank/DDBJ whole genome shotgun (WGS) entry which is preliminary data.</text>
</comment>
<name>A0A9P5Z553_9AGAR</name>
<feature type="transmembrane region" description="Helical" evidence="1">
    <location>
        <begin position="202"/>
        <end position="223"/>
    </location>
</feature>
<keyword evidence="3" id="KW-1185">Reference proteome</keyword>
<feature type="transmembrane region" description="Helical" evidence="1">
    <location>
        <begin position="75"/>
        <end position="94"/>
    </location>
</feature>
<evidence type="ECO:0000313" key="3">
    <source>
        <dbReference type="Proteomes" id="UP000807469"/>
    </source>
</evidence>
<dbReference type="AlphaFoldDB" id="A0A9P5Z553"/>
<gene>
    <name evidence="2" type="ORF">BDN70DRAFT_876077</name>
</gene>
<proteinExistence type="predicted"/>
<keyword evidence="1" id="KW-1133">Transmembrane helix</keyword>
<evidence type="ECO:0000313" key="2">
    <source>
        <dbReference type="EMBL" id="KAF9481593.1"/>
    </source>
</evidence>
<evidence type="ECO:0000256" key="1">
    <source>
        <dbReference type="SAM" id="Phobius"/>
    </source>
</evidence>